<gene>
    <name evidence="3" type="ORF">WS67_01170</name>
</gene>
<protein>
    <recommendedName>
        <fullName evidence="5">DUF4019 domain-containing protein</fullName>
    </recommendedName>
</protein>
<evidence type="ECO:0000313" key="3">
    <source>
        <dbReference type="EMBL" id="KVE24205.1"/>
    </source>
</evidence>
<feature type="chain" id="PRO_5007114273" description="DUF4019 domain-containing protein" evidence="2">
    <location>
        <begin position="32"/>
        <end position="173"/>
    </location>
</feature>
<dbReference type="Proteomes" id="UP000062788">
    <property type="component" value="Unassembled WGS sequence"/>
</dbReference>
<dbReference type="InterPro" id="IPR025091">
    <property type="entry name" value="DUF4019"/>
</dbReference>
<dbReference type="AlphaFoldDB" id="A0A103DXA5"/>
<sequence>MASRRFFCFAHWAAAACVALASAWSMPPAHAQTAPGTSADALIRDADAIVKQLDAAQYDAVWRGMAPFVHTQMKQAQFVKPIKQARQAMGPVAQRGWSNVARIALSGSQGAPEGMYANVDYVTTLASGQVVFEQLSFRLEPDGQWRLTGYVPRRPAPAAAAQPASSSASQPRS</sequence>
<feature type="signal peptide" evidence="2">
    <location>
        <begin position="1"/>
        <end position="31"/>
    </location>
</feature>
<evidence type="ECO:0000313" key="4">
    <source>
        <dbReference type="Proteomes" id="UP000062788"/>
    </source>
</evidence>
<feature type="compositionally biased region" description="Low complexity" evidence="1">
    <location>
        <begin position="152"/>
        <end position="173"/>
    </location>
</feature>
<dbReference type="InterPro" id="IPR006311">
    <property type="entry name" value="TAT_signal"/>
</dbReference>
<dbReference type="PROSITE" id="PS51257">
    <property type="entry name" value="PROKAR_LIPOPROTEIN"/>
    <property type="match status" value="1"/>
</dbReference>
<accession>A0A103DXA5</accession>
<feature type="region of interest" description="Disordered" evidence="1">
    <location>
        <begin position="148"/>
        <end position="173"/>
    </location>
</feature>
<keyword evidence="2" id="KW-0732">Signal</keyword>
<evidence type="ECO:0008006" key="5">
    <source>
        <dbReference type="Google" id="ProtNLM"/>
    </source>
</evidence>
<comment type="caution">
    <text evidence="3">The sequence shown here is derived from an EMBL/GenBank/DDBJ whole genome shotgun (WGS) entry which is preliminary data.</text>
</comment>
<keyword evidence="4" id="KW-1185">Reference proteome</keyword>
<dbReference type="PROSITE" id="PS51318">
    <property type="entry name" value="TAT"/>
    <property type="match status" value="1"/>
</dbReference>
<proteinExistence type="predicted"/>
<organism evidence="3 4">
    <name type="scientific">Burkholderia singularis</name>
    <dbReference type="NCBI Taxonomy" id="1503053"/>
    <lineage>
        <taxon>Bacteria</taxon>
        <taxon>Pseudomonadati</taxon>
        <taxon>Pseudomonadota</taxon>
        <taxon>Betaproteobacteria</taxon>
        <taxon>Burkholderiales</taxon>
        <taxon>Burkholderiaceae</taxon>
        <taxon>Burkholderia</taxon>
        <taxon>pseudomallei group</taxon>
    </lineage>
</organism>
<reference evidence="3 4" key="1">
    <citation type="submission" date="2015-11" db="EMBL/GenBank/DDBJ databases">
        <title>Expanding the genomic diversity of Burkholderia species for the development of highly accurate diagnostics.</title>
        <authorList>
            <person name="Sahl J."/>
            <person name="Keim P."/>
            <person name="Wagner D."/>
        </authorList>
    </citation>
    <scope>NUCLEOTIDE SEQUENCE [LARGE SCALE GENOMIC DNA]</scope>
    <source>
        <strain evidence="3 4">TSV85</strain>
    </source>
</reference>
<evidence type="ECO:0000256" key="1">
    <source>
        <dbReference type="SAM" id="MobiDB-lite"/>
    </source>
</evidence>
<evidence type="ECO:0000256" key="2">
    <source>
        <dbReference type="SAM" id="SignalP"/>
    </source>
</evidence>
<dbReference type="Pfam" id="PF13211">
    <property type="entry name" value="DUF4019"/>
    <property type="match status" value="1"/>
</dbReference>
<dbReference type="EMBL" id="LOWA01000055">
    <property type="protein sequence ID" value="KVE24205.1"/>
    <property type="molecule type" value="Genomic_DNA"/>
</dbReference>
<name>A0A103DXA5_9BURK</name>